<proteinExistence type="inferred from homology"/>
<evidence type="ECO:0000256" key="3">
    <source>
        <dbReference type="ARBA" id="ARBA00018569"/>
    </source>
</evidence>
<keyword evidence="8" id="KW-1185">Reference proteome</keyword>
<evidence type="ECO:0000256" key="4">
    <source>
        <dbReference type="ARBA" id="ARBA00031367"/>
    </source>
</evidence>
<dbReference type="Gene3D" id="3.90.25.10">
    <property type="entry name" value="UDP-galactose 4-epimerase, domain 1"/>
    <property type="match status" value="1"/>
</dbReference>
<comment type="pathway">
    <text evidence="1">Carbohydrate metabolism; galactose metabolism.</text>
</comment>
<gene>
    <name evidence="7" type="ORF">FrCorBMG51_13445</name>
</gene>
<evidence type="ECO:0000256" key="2">
    <source>
        <dbReference type="ARBA" id="ARBA00007637"/>
    </source>
</evidence>
<comment type="similarity">
    <text evidence="2">Belongs to the NAD(P)-dependent epimerase/dehydratase family.</text>
</comment>
<name>A0ABR5F330_9ACTN</name>
<dbReference type="Proteomes" id="UP000035425">
    <property type="component" value="Unassembled WGS sequence"/>
</dbReference>
<feature type="domain" description="NAD-dependent epimerase/dehydratase" evidence="6">
    <location>
        <begin position="3"/>
        <end position="245"/>
    </location>
</feature>
<organism evidence="7 8">
    <name type="scientific">Protofrankia coriariae</name>
    <dbReference type="NCBI Taxonomy" id="1562887"/>
    <lineage>
        <taxon>Bacteria</taxon>
        <taxon>Bacillati</taxon>
        <taxon>Actinomycetota</taxon>
        <taxon>Actinomycetes</taxon>
        <taxon>Frankiales</taxon>
        <taxon>Frankiaceae</taxon>
        <taxon>Protofrankia</taxon>
    </lineage>
</organism>
<dbReference type="PANTHER" id="PTHR43725:SF53">
    <property type="entry name" value="UDP-ARABINOSE 4-EPIMERASE 1"/>
    <property type="match status" value="1"/>
</dbReference>
<evidence type="ECO:0000313" key="8">
    <source>
        <dbReference type="Proteomes" id="UP000035425"/>
    </source>
</evidence>
<dbReference type="SUPFAM" id="SSF51735">
    <property type="entry name" value="NAD(P)-binding Rossmann-fold domains"/>
    <property type="match status" value="1"/>
</dbReference>
<evidence type="ECO:0000256" key="5">
    <source>
        <dbReference type="ARBA" id="ARBA00033067"/>
    </source>
</evidence>
<evidence type="ECO:0000313" key="7">
    <source>
        <dbReference type="EMBL" id="KLL11123.1"/>
    </source>
</evidence>
<dbReference type="Pfam" id="PF01370">
    <property type="entry name" value="Epimerase"/>
    <property type="match status" value="1"/>
</dbReference>
<dbReference type="InterPro" id="IPR036291">
    <property type="entry name" value="NAD(P)-bd_dom_sf"/>
</dbReference>
<protein>
    <recommendedName>
        <fullName evidence="3">UDP-glucose 4-epimerase</fullName>
    </recommendedName>
    <alternativeName>
        <fullName evidence="5">Galactowaldenase</fullName>
    </alternativeName>
    <alternativeName>
        <fullName evidence="4">UDP-galactose 4-epimerase</fullName>
    </alternativeName>
</protein>
<reference evidence="7 8" key="1">
    <citation type="submission" date="2014-12" db="EMBL/GenBank/DDBJ databases">
        <title>Frankia sp. BMG5.1 draft genome.</title>
        <authorList>
            <person name="Gtari M."/>
            <person name="Ghodhbane-Gtari F."/>
            <person name="Nouioui I."/>
            <person name="Ktari A."/>
            <person name="Hezbri K."/>
            <person name="Mimouni W."/>
            <person name="Sbissi I."/>
            <person name="Ayari A."/>
            <person name="Yamanaka T."/>
            <person name="Normand P."/>
            <person name="Tisa L.S."/>
            <person name="Boudabous A."/>
        </authorList>
    </citation>
    <scope>NUCLEOTIDE SEQUENCE [LARGE SCALE GENOMIC DNA]</scope>
    <source>
        <strain evidence="7 8">BMG5.1</strain>
    </source>
</reference>
<dbReference type="RefSeq" id="WP_047223407.1">
    <property type="nucleotide sequence ID" value="NZ_JWIO01000019.1"/>
</dbReference>
<dbReference type="PANTHER" id="PTHR43725">
    <property type="entry name" value="UDP-GLUCOSE 4-EPIMERASE"/>
    <property type="match status" value="1"/>
</dbReference>
<evidence type="ECO:0000256" key="1">
    <source>
        <dbReference type="ARBA" id="ARBA00004947"/>
    </source>
</evidence>
<dbReference type="Gene3D" id="3.40.50.720">
    <property type="entry name" value="NAD(P)-binding Rossmann-like Domain"/>
    <property type="match status" value="1"/>
</dbReference>
<comment type="caution">
    <text evidence="7">The sequence shown here is derived from an EMBL/GenBank/DDBJ whole genome shotgun (WGS) entry which is preliminary data.</text>
</comment>
<sequence>MRVLVTGAAGFVGGAVTDTLAAAGHQVTALVRSGRSCPPFAPGVEVVAADLVDFHELELARLDRGFDAVCHLAALTRVRESRYDPLRYFAVNVTGTANLLRLLERGTKAAGTAPVVVLGSTCAVYGTPEIQPIPESTPPAPTHPYGASKLAAEQLVVHQAATGGIGAVVLRSFNVAGAAGRHADNDQSRIIPAALAVATGRCESFGVNGDGAVIREYVHVADMAEAYLAALDAVRPGHSRIFNVGTGLGVSVIDVLDAVERVTGRAVRRVHRPPAAEPPVLVADSRRIRAELGWQGSRSTIDRIVADAWDAATSRASTTATSR</sequence>
<accession>A0ABR5F330</accession>
<dbReference type="EMBL" id="JWIO01000019">
    <property type="protein sequence ID" value="KLL11123.1"/>
    <property type="molecule type" value="Genomic_DNA"/>
</dbReference>
<dbReference type="InterPro" id="IPR001509">
    <property type="entry name" value="Epimerase_deHydtase"/>
</dbReference>
<evidence type="ECO:0000259" key="6">
    <source>
        <dbReference type="Pfam" id="PF01370"/>
    </source>
</evidence>